<sequence length="254" mass="29013">MMKLKIFFLAVIFAFSSVAFGQKAEMNPDAAKLYNEGNSLVKSGQYSGALEKYNSALEIEKNAKIYYQKSIALKKLRKFKEAESTLLECIKVDSNFVSAYSGLGTTYYSLKKYQKAIDNFNIYLKKSNNEKQNQKIKKFIGLSYTQLGRIAKQDGKHKSAVKYLKEATANYDYDAAYLLLAEIYNDLGEYRKALEVADKAINYRKKISKGAPYYYKGLAFKGLGDKEKARENFKVAAKDKQYKNNANYELKNLK</sequence>
<protein>
    <submittedName>
        <fullName evidence="3">Uncharacterized protein</fullName>
    </submittedName>
</protein>
<keyword evidence="1" id="KW-0677">Repeat</keyword>
<gene>
    <name evidence="3" type="ORF">MNBD_IGNAVI01-636</name>
</gene>
<name>A0A3B1CJE1_9ZZZZ</name>
<dbReference type="AlphaFoldDB" id="A0A3B1CJE1"/>
<dbReference type="SMART" id="SM00028">
    <property type="entry name" value="TPR"/>
    <property type="match status" value="6"/>
</dbReference>
<accession>A0A3B1CJE1</accession>
<dbReference type="PROSITE" id="PS50005">
    <property type="entry name" value="TPR"/>
    <property type="match status" value="3"/>
</dbReference>
<dbReference type="Pfam" id="PF13432">
    <property type="entry name" value="TPR_16"/>
    <property type="match status" value="1"/>
</dbReference>
<reference evidence="3" key="1">
    <citation type="submission" date="2018-06" db="EMBL/GenBank/DDBJ databases">
        <authorList>
            <person name="Zhirakovskaya E."/>
        </authorList>
    </citation>
    <scope>NUCLEOTIDE SEQUENCE</scope>
</reference>
<dbReference type="PANTHER" id="PTHR44858">
    <property type="entry name" value="TETRATRICOPEPTIDE REPEAT PROTEIN 6"/>
    <property type="match status" value="1"/>
</dbReference>
<dbReference type="SUPFAM" id="SSF48452">
    <property type="entry name" value="TPR-like"/>
    <property type="match status" value="1"/>
</dbReference>
<organism evidence="3">
    <name type="scientific">hydrothermal vent metagenome</name>
    <dbReference type="NCBI Taxonomy" id="652676"/>
    <lineage>
        <taxon>unclassified sequences</taxon>
        <taxon>metagenomes</taxon>
        <taxon>ecological metagenomes</taxon>
    </lineage>
</organism>
<evidence type="ECO:0000256" key="1">
    <source>
        <dbReference type="ARBA" id="ARBA00022737"/>
    </source>
</evidence>
<dbReference type="Pfam" id="PF13181">
    <property type="entry name" value="TPR_8"/>
    <property type="match status" value="1"/>
</dbReference>
<dbReference type="EMBL" id="UOGD01000353">
    <property type="protein sequence ID" value="VAX26691.1"/>
    <property type="molecule type" value="Genomic_DNA"/>
</dbReference>
<dbReference type="Gene3D" id="1.25.40.10">
    <property type="entry name" value="Tetratricopeptide repeat domain"/>
    <property type="match status" value="2"/>
</dbReference>
<proteinExistence type="predicted"/>
<dbReference type="InterPro" id="IPR011990">
    <property type="entry name" value="TPR-like_helical_dom_sf"/>
</dbReference>
<dbReference type="PANTHER" id="PTHR44858:SF1">
    <property type="entry name" value="UDP-N-ACETYLGLUCOSAMINE--PEPTIDE N-ACETYLGLUCOSAMINYLTRANSFERASE SPINDLY-RELATED"/>
    <property type="match status" value="1"/>
</dbReference>
<dbReference type="InterPro" id="IPR019734">
    <property type="entry name" value="TPR_rpt"/>
</dbReference>
<evidence type="ECO:0000256" key="2">
    <source>
        <dbReference type="ARBA" id="ARBA00022803"/>
    </source>
</evidence>
<evidence type="ECO:0000313" key="3">
    <source>
        <dbReference type="EMBL" id="VAX26691.1"/>
    </source>
</evidence>
<keyword evidence="2" id="KW-0802">TPR repeat</keyword>
<dbReference type="InterPro" id="IPR050498">
    <property type="entry name" value="Ycf3"/>
</dbReference>